<organism evidence="2">
    <name type="scientific">Fusarium oxysporum (strain Fo5176)</name>
    <name type="common">Fusarium vascular wilt</name>
    <dbReference type="NCBI Taxonomy" id="660025"/>
    <lineage>
        <taxon>Eukaryota</taxon>
        <taxon>Fungi</taxon>
        <taxon>Dikarya</taxon>
        <taxon>Ascomycota</taxon>
        <taxon>Pezizomycotina</taxon>
        <taxon>Sordariomycetes</taxon>
        <taxon>Hypocreomycetidae</taxon>
        <taxon>Hypocreales</taxon>
        <taxon>Nectriaceae</taxon>
        <taxon>Fusarium</taxon>
        <taxon>Fusarium oxysporum species complex</taxon>
    </lineage>
</organism>
<proteinExistence type="predicted"/>
<gene>
    <name evidence="2" type="ORF">FOXB_02630</name>
</gene>
<feature type="non-terminal residue" evidence="2">
    <location>
        <position position="1"/>
    </location>
</feature>
<protein>
    <recommendedName>
        <fullName evidence="3">Fungal N-terminal domain-containing protein</fullName>
    </recommendedName>
</protein>
<accession>F9F8A5</accession>
<comment type="caution">
    <text evidence="2">The sequence shown here is derived from an EMBL/GenBank/DDBJ whole genome shotgun (WGS) entry which is preliminary data.</text>
</comment>
<reference evidence="2" key="1">
    <citation type="journal article" date="2012" name="Mol. Plant Microbe Interact.">
        <title>A highly conserved effector in Fusarium oxysporum is required for full virulence on Arabidopsis.</title>
        <authorList>
            <person name="Thatcher L.F."/>
            <person name="Gardiner D.M."/>
            <person name="Kazan K."/>
            <person name="Manners J."/>
        </authorList>
    </citation>
    <scope>NUCLEOTIDE SEQUENCE [LARGE SCALE GENOMIC DNA]</scope>
    <source>
        <strain evidence="2">Fo5176</strain>
    </source>
</reference>
<evidence type="ECO:0008006" key="3">
    <source>
        <dbReference type="Google" id="ProtNLM"/>
    </source>
</evidence>
<dbReference type="OrthoDB" id="5069016at2759"/>
<evidence type="ECO:0000256" key="1">
    <source>
        <dbReference type="SAM" id="MobiDB-lite"/>
    </source>
</evidence>
<evidence type="ECO:0000313" key="2">
    <source>
        <dbReference type="EMBL" id="EGU86851.1"/>
    </source>
</evidence>
<feature type="region of interest" description="Disordered" evidence="1">
    <location>
        <begin position="187"/>
        <end position="226"/>
    </location>
</feature>
<feature type="compositionally biased region" description="Polar residues" evidence="1">
    <location>
        <begin position="194"/>
        <end position="226"/>
    </location>
</feature>
<dbReference type="EMBL" id="AFQF01000790">
    <property type="protein sequence ID" value="EGU86851.1"/>
    <property type="molecule type" value="Genomic_DNA"/>
</dbReference>
<sequence length="339" mass="36543">TIRISAVFPRATPLNSADDTVVKAVIRVFLVLSATLLFDTFRGRVFEVNAIMAEILGVAASAIQLGNACLSVIDLFKKMKGGRSTLKKYCEQLQELETLSTSIAKNALLQTPEIGAKTNALLLTIKGNRLASLQTRRRLPLAFDLWYREQDIIDIFVDLERQKSSLSLAIEIEQTKALGEIQTDIRAMSPPPNQSTCSHGITSTATSDDQCTSLPGQPSDSTNTRSMGTYNNPVAGPGFNQINGFMFCGSGPLSIELAKNEAKEKHSQPITYNHPCKAGHGTKHNGGKFVFGGDITGATLPDLSGHVFFNPQAVSGPSAGPGDICYGTQYNGIHVSRRQ</sequence>
<dbReference type="AlphaFoldDB" id="F9F8A5"/>
<name>F9F8A5_FUSOF</name>